<dbReference type="InterPro" id="IPR027974">
    <property type="entry name" value="DUF4470"/>
</dbReference>
<evidence type="ECO:0000313" key="2">
    <source>
        <dbReference type="EMBL" id="CUC09010.1"/>
    </source>
</evidence>
<protein>
    <recommendedName>
        <fullName evidence="1">DUF4470 domain-containing protein</fullName>
    </recommendedName>
</protein>
<dbReference type="AlphaFoldDB" id="A0A0K6S5T7"/>
<reference evidence="2" key="1">
    <citation type="submission" date="2014-11" db="EMBL/GenBank/DDBJ databases">
        <title>Molecular phylogeny of cliff fern family Woodsiaceae with morphological implications.</title>
        <authorList>
            <person name="Shao Y.-Z."/>
            <person name="Wei R."/>
            <person name="Zhang X.-C."/>
        </authorList>
    </citation>
    <scope>NUCLEOTIDE SEQUENCE</scope>
</reference>
<sequence length="1138" mass="125739">MAEKSGATEALKESGTQKYTGGDLFGALGDYLSALEAVESSVHKEEKSEANRKLRLVLRSNVSAVLYELGLYEEALAHSQRVLDSVSEEKELSQDLQGLREKNSKRVEKIQKMLTPGAATGVMSASLSRELVRRLPRYRPARLNQGLEVFIGHEAASSAFRLTRDEDAVESFLDSTTEGDGKVLSVNEARKLVVDIFDEKSDTKKGDDRTFSVFFGGCGDSRHFMLTIIDLMQQISRRGPDAQSAYTFNFVLNDIHPVLITRLLLIIKLSQDIVNSETTLADLQEASASPAKDSATCAQFLFASTLIPPRIYDDVFLPLVADAIAVAEGQLALASPSDSEPCWRASIYGISVDAQTLRAVLAKLRDWQAGVGSVSSKAARKGWLVDRAMPDAAIDQNHKRQVLEGDNPQVRQMREEKIEQEKADLTRHITSLSEEDFKAHFENPMFKTMITTLAAQESVAMDTYESMPLEEQKAFVLKVMLPLSAHKVDNQIDQEGPPELRILASTDNGRNCVACVCALERYFVWVKQYLLPPDVVVAVLGELEPAGAAARGEGEGVGRQLAVGSRWTETLLESGDSTDRFPKFTAFTQKCVQKCRDLWGPVKDWKTNPTIGEDSMIAEMLAANGPLPPYADPLQWKTMFDPITVGYDLYRAAELDAPAIEGVIQKPPKQTQLSDFFSYFFWAFGKGLQSLLGGVGNTEEREQKKAARVVLFCGDVNEAIEAACPLGSRESSKFDRIFLSNVPDYTAFLPVLTTCAAALKHHPLSEPSPSAKSTHATASIQSNVLMNTQLFSSYDAYLFNGAFVKLAHAEKPFGLKCTNDNLWTGLDNRWEIATPPPRNHTQIPRAPSCISRSLRKTEAQLYLKSLLIHLLFPPKQDTETAAKTCRATQPLNATNFFRTVEHLILSHQTSWPAHWATDVLQGVLSRHCVDTQLLLPPKEQPPTPPKTLPAGKTSKVDLRAFDAEIRTLCAVFRDTWVCRFGDRAPSPYADLTGNILSLSEVGKYRLDRLSLFPIRLRQLGMPKNNSVGLAIVRTRPGRGSFDSENSFAAFTMGGSCPIDVCEFLNAGKVLHLITTLDFCSRRKSCQFLLPRQVFEDLKGKKDVCAVLVDFTVYLSLSEPKSVGDAAFVEGLALQEFEG</sequence>
<organism evidence="2">
    <name type="scientific">Chromera velia CCMP2878</name>
    <dbReference type="NCBI Taxonomy" id="1169474"/>
    <lineage>
        <taxon>Eukaryota</taxon>
        <taxon>Sar</taxon>
        <taxon>Alveolata</taxon>
        <taxon>Colpodellida</taxon>
        <taxon>Chromeraceae</taxon>
        <taxon>Chromera</taxon>
    </lineage>
</organism>
<dbReference type="EMBL" id="CDMZ01000075">
    <property type="protein sequence ID" value="CUC09010.1"/>
    <property type="molecule type" value="Genomic_DNA"/>
</dbReference>
<dbReference type="InterPro" id="IPR011990">
    <property type="entry name" value="TPR-like_helical_dom_sf"/>
</dbReference>
<dbReference type="VEuPathDB" id="CryptoDB:Cvel_14810"/>
<gene>
    <name evidence="2" type="ORF">Cvel_14810.t1.CR2</name>
</gene>
<name>A0A0K6S5T7_9ALVE</name>
<feature type="domain" description="DUF4470" evidence="1">
    <location>
        <begin position="194"/>
        <end position="272"/>
    </location>
</feature>
<evidence type="ECO:0000259" key="1">
    <source>
        <dbReference type="Pfam" id="PF14737"/>
    </source>
</evidence>
<proteinExistence type="predicted"/>
<accession>A0A0K6S5T7</accession>
<dbReference type="Pfam" id="PF14737">
    <property type="entry name" value="DUF4470"/>
    <property type="match status" value="1"/>
</dbReference>
<dbReference type="Gene3D" id="1.25.40.10">
    <property type="entry name" value="Tetratricopeptide repeat domain"/>
    <property type="match status" value="1"/>
</dbReference>